<gene>
    <name evidence="1" type="ORF">EZS27_020623</name>
</gene>
<dbReference type="AlphaFoldDB" id="A0A5J4RAD0"/>
<proteinExistence type="predicted"/>
<comment type="caution">
    <text evidence="1">The sequence shown here is derived from an EMBL/GenBank/DDBJ whole genome shotgun (WGS) entry which is preliminary data.</text>
</comment>
<protein>
    <submittedName>
        <fullName evidence="1">Uncharacterized protein</fullName>
    </submittedName>
</protein>
<reference evidence="1" key="1">
    <citation type="submission" date="2019-03" db="EMBL/GenBank/DDBJ databases">
        <title>Single cell metagenomics reveals metabolic interactions within the superorganism composed of flagellate Streblomastix strix and complex community of Bacteroidetes bacteria on its surface.</title>
        <authorList>
            <person name="Treitli S.C."/>
            <person name="Kolisko M."/>
            <person name="Husnik F."/>
            <person name="Keeling P."/>
            <person name="Hampl V."/>
        </authorList>
    </citation>
    <scope>NUCLEOTIDE SEQUENCE</scope>
    <source>
        <strain evidence="1">STM</strain>
    </source>
</reference>
<dbReference type="EMBL" id="SNRY01001468">
    <property type="protein sequence ID" value="KAA6330708.1"/>
    <property type="molecule type" value="Genomic_DNA"/>
</dbReference>
<evidence type="ECO:0000313" key="1">
    <source>
        <dbReference type="EMBL" id="KAA6330708.1"/>
    </source>
</evidence>
<name>A0A5J4RAD0_9ZZZZ</name>
<organism evidence="1">
    <name type="scientific">termite gut metagenome</name>
    <dbReference type="NCBI Taxonomy" id="433724"/>
    <lineage>
        <taxon>unclassified sequences</taxon>
        <taxon>metagenomes</taxon>
        <taxon>organismal metagenomes</taxon>
    </lineage>
</organism>
<accession>A0A5J4RAD0</accession>
<sequence>MVTPIRSCPTLRGKVAEEFVKKADEAYKEVKLISVKM</sequence>